<dbReference type="InterPro" id="IPR029753">
    <property type="entry name" value="D-isomer_DH_CS"/>
</dbReference>
<feature type="domain" description="D-isomer specific 2-hydroxyacid dehydrogenase catalytic" evidence="5">
    <location>
        <begin position="12"/>
        <end position="313"/>
    </location>
</feature>
<dbReference type="InterPro" id="IPR006139">
    <property type="entry name" value="D-isomer_2_OHA_DH_cat_dom"/>
</dbReference>
<evidence type="ECO:0000313" key="8">
    <source>
        <dbReference type="Proteomes" id="UP000188181"/>
    </source>
</evidence>
<evidence type="ECO:0000256" key="3">
    <source>
        <dbReference type="ARBA" id="ARBA00023027"/>
    </source>
</evidence>
<dbReference type="STRING" id="1851148.SMSP2_00427"/>
<dbReference type="Gene3D" id="3.40.50.720">
    <property type="entry name" value="NAD(P)-binding Rossmann-like Domain"/>
    <property type="match status" value="2"/>
</dbReference>
<dbReference type="Pfam" id="PF02826">
    <property type="entry name" value="2-Hacid_dh_C"/>
    <property type="match status" value="1"/>
</dbReference>
<dbReference type="RefSeq" id="WP_146682380.1">
    <property type="nucleotide sequence ID" value="NZ_CP019646.1"/>
</dbReference>
<dbReference type="KEGG" id="pbas:SMSP2_00427"/>
<name>A0A1Q2MCQ9_9BACT</name>
<dbReference type="PROSITE" id="PS00671">
    <property type="entry name" value="D_2_HYDROXYACID_DH_3"/>
    <property type="match status" value="1"/>
</dbReference>
<dbReference type="Proteomes" id="UP000188181">
    <property type="component" value="Chromosome"/>
</dbReference>
<evidence type="ECO:0000259" key="5">
    <source>
        <dbReference type="Pfam" id="PF00389"/>
    </source>
</evidence>
<evidence type="ECO:0000256" key="1">
    <source>
        <dbReference type="ARBA" id="ARBA00005854"/>
    </source>
</evidence>
<feature type="domain" description="D-isomer specific 2-hydroxyacid dehydrogenase NAD-binding" evidence="6">
    <location>
        <begin position="109"/>
        <end position="289"/>
    </location>
</feature>
<dbReference type="EMBL" id="CP019646">
    <property type="protein sequence ID" value="AQQ70087.1"/>
    <property type="molecule type" value="Genomic_DNA"/>
</dbReference>
<gene>
    <name evidence="7" type="primary">serA_1</name>
    <name evidence="7" type="ORF">SMSP2_00427</name>
</gene>
<dbReference type="EC" id="1.1.1.95" evidence="7"/>
<reference evidence="8" key="1">
    <citation type="submission" date="2017-02" db="EMBL/GenBank/DDBJ databases">
        <title>Comparative genomics and description of representatives of a novel lineage of planctomycetes thriving in anoxic sediments.</title>
        <authorList>
            <person name="Spring S."/>
            <person name="Bunk B."/>
            <person name="Sproer C."/>
        </authorList>
    </citation>
    <scope>NUCLEOTIDE SEQUENCE [LARGE SCALE GENOMIC DNA]</scope>
    <source>
        <strain evidence="8">SM-Chi-D1</strain>
    </source>
</reference>
<evidence type="ECO:0000256" key="4">
    <source>
        <dbReference type="RuleBase" id="RU003719"/>
    </source>
</evidence>
<evidence type="ECO:0000256" key="2">
    <source>
        <dbReference type="ARBA" id="ARBA00023002"/>
    </source>
</evidence>
<comment type="similarity">
    <text evidence="1 4">Belongs to the D-isomer specific 2-hydroxyacid dehydrogenase family.</text>
</comment>
<dbReference type="PANTHER" id="PTHR42789">
    <property type="entry name" value="D-ISOMER SPECIFIC 2-HYDROXYACID DEHYDROGENASE FAMILY PROTEIN (AFU_ORTHOLOGUE AFUA_6G10090)"/>
    <property type="match status" value="1"/>
</dbReference>
<dbReference type="AlphaFoldDB" id="A0A1Q2MCQ9"/>
<evidence type="ECO:0000259" key="6">
    <source>
        <dbReference type="Pfam" id="PF02826"/>
    </source>
</evidence>
<organism evidence="7 8">
    <name type="scientific">Limihaloglobus sulfuriphilus</name>
    <dbReference type="NCBI Taxonomy" id="1851148"/>
    <lineage>
        <taxon>Bacteria</taxon>
        <taxon>Pseudomonadati</taxon>
        <taxon>Planctomycetota</taxon>
        <taxon>Phycisphaerae</taxon>
        <taxon>Sedimentisphaerales</taxon>
        <taxon>Sedimentisphaeraceae</taxon>
        <taxon>Limihaloglobus</taxon>
    </lineage>
</organism>
<keyword evidence="3" id="KW-0520">NAD</keyword>
<dbReference type="PROSITE" id="PS00670">
    <property type="entry name" value="D_2_HYDROXYACID_DH_2"/>
    <property type="match status" value="1"/>
</dbReference>
<dbReference type="PANTHER" id="PTHR42789:SF1">
    <property type="entry name" value="D-ISOMER SPECIFIC 2-HYDROXYACID DEHYDROGENASE FAMILY PROTEIN (AFU_ORTHOLOGUE AFUA_6G10090)"/>
    <property type="match status" value="1"/>
</dbReference>
<keyword evidence="8" id="KW-1185">Reference proteome</keyword>
<dbReference type="GO" id="GO:0004617">
    <property type="term" value="F:phosphoglycerate dehydrogenase activity"/>
    <property type="evidence" value="ECO:0007669"/>
    <property type="project" value="UniProtKB-EC"/>
</dbReference>
<dbReference type="SUPFAM" id="SSF51735">
    <property type="entry name" value="NAD(P)-binding Rossmann-fold domains"/>
    <property type="match status" value="1"/>
</dbReference>
<evidence type="ECO:0000313" key="7">
    <source>
        <dbReference type="EMBL" id="AQQ70087.1"/>
    </source>
</evidence>
<dbReference type="InterPro" id="IPR036291">
    <property type="entry name" value="NAD(P)-bd_dom_sf"/>
</dbReference>
<dbReference type="InterPro" id="IPR006140">
    <property type="entry name" value="D-isomer_DH_NAD-bd"/>
</dbReference>
<dbReference type="GO" id="GO:0051287">
    <property type="term" value="F:NAD binding"/>
    <property type="evidence" value="ECO:0007669"/>
    <property type="project" value="InterPro"/>
</dbReference>
<sequence>MKLKVLVEEGIYQRSLADFQQAGDIDFVPAAREEKALAEQVKSSQSAAVLLATDKYTGPLYDALPEGALIARYGVGHDGVDKAIAAKKQQHVTITPGVLDVSVAEHAVFLMGALARNIAGTDADIKKGGWLKSSGIELKDKTLLILGCGMIGRRTARIASFGFGMNVIGYDTAELDAEQMRNEYGIGKIAASLDEVLPVCDFVSVHLPSIEATRDFIDADFISKMKPSAFIVNTARGGVLDEAALYDALAGGKLAGAALDVFKKEPYEPAQPQKDLRKLDNVVLASHLASSTLEASSRMAQCVIKNIRAWAKKDYNSMNIVTE</sequence>
<protein>
    <submittedName>
        <fullName evidence="7">D-3-phosphoglycerate dehydrogenase</fullName>
        <ecNumber evidence="7">1.1.1.95</ecNumber>
    </submittedName>
</protein>
<dbReference type="SUPFAM" id="SSF52283">
    <property type="entry name" value="Formate/glycerate dehydrogenase catalytic domain-like"/>
    <property type="match status" value="1"/>
</dbReference>
<dbReference type="InterPro" id="IPR050857">
    <property type="entry name" value="D-2-hydroxyacid_DH"/>
</dbReference>
<accession>A0A1Q2MCQ9</accession>
<dbReference type="OrthoDB" id="277029at2"/>
<keyword evidence="2 4" id="KW-0560">Oxidoreductase</keyword>
<dbReference type="Pfam" id="PF00389">
    <property type="entry name" value="2-Hacid_dh"/>
    <property type="match status" value="1"/>
</dbReference>
<proteinExistence type="inferred from homology"/>